<dbReference type="Proteomes" id="UP000239388">
    <property type="component" value="Unassembled WGS sequence"/>
</dbReference>
<accession>A0A2S8FNS7</accession>
<reference evidence="1 2" key="1">
    <citation type="submission" date="2018-02" db="EMBL/GenBank/DDBJ databases">
        <title>Comparative genomes isolates from brazilian mangrove.</title>
        <authorList>
            <person name="Araujo J.E."/>
            <person name="Taketani R.G."/>
            <person name="Silva M.C.P."/>
            <person name="Loureco M.V."/>
            <person name="Andreote F.D."/>
        </authorList>
    </citation>
    <scope>NUCLEOTIDE SEQUENCE [LARGE SCALE GENOMIC DNA]</scope>
    <source>
        <strain evidence="1 2">NAP PRIS-MGV</strain>
    </source>
</reference>
<dbReference type="AlphaFoldDB" id="A0A2S8FNS7"/>
<protein>
    <submittedName>
        <fullName evidence="1">Uncharacterized protein</fullName>
    </submittedName>
</protein>
<comment type="caution">
    <text evidence="1">The sequence shown here is derived from an EMBL/GenBank/DDBJ whole genome shotgun (WGS) entry which is preliminary data.</text>
</comment>
<evidence type="ECO:0000313" key="1">
    <source>
        <dbReference type="EMBL" id="PQO33828.1"/>
    </source>
</evidence>
<proteinExistence type="predicted"/>
<gene>
    <name evidence="1" type="ORF">C5Y98_16500</name>
</gene>
<sequence>MRFLGTPRCGQPLPVRSAACRRCPPTSKPSLRHGKHRCCRNPGFRRDRRIRWNHWRSRKQVR</sequence>
<evidence type="ECO:0000313" key="2">
    <source>
        <dbReference type="Proteomes" id="UP000239388"/>
    </source>
</evidence>
<dbReference type="EMBL" id="PUIB01000017">
    <property type="protein sequence ID" value="PQO33828.1"/>
    <property type="molecule type" value="Genomic_DNA"/>
</dbReference>
<organism evidence="1 2">
    <name type="scientific">Blastopirellula marina</name>
    <dbReference type="NCBI Taxonomy" id="124"/>
    <lineage>
        <taxon>Bacteria</taxon>
        <taxon>Pseudomonadati</taxon>
        <taxon>Planctomycetota</taxon>
        <taxon>Planctomycetia</taxon>
        <taxon>Pirellulales</taxon>
        <taxon>Pirellulaceae</taxon>
        <taxon>Blastopirellula</taxon>
    </lineage>
</organism>
<name>A0A2S8FNS7_9BACT</name>